<dbReference type="GO" id="GO:0016787">
    <property type="term" value="F:hydrolase activity"/>
    <property type="evidence" value="ECO:0007669"/>
    <property type="project" value="UniProtKB-KW"/>
</dbReference>
<dbReference type="Pfam" id="PF12146">
    <property type="entry name" value="Hydrolase_4"/>
    <property type="match status" value="2"/>
</dbReference>
<proteinExistence type="predicted"/>
<evidence type="ECO:0000313" key="2">
    <source>
        <dbReference type="EMBL" id="BAL58108.1"/>
    </source>
</evidence>
<accession>H5SPM2</accession>
<dbReference type="SUPFAM" id="SSF53474">
    <property type="entry name" value="alpha/beta-Hydrolases"/>
    <property type="match status" value="1"/>
</dbReference>
<dbReference type="EMBL" id="AP011793">
    <property type="protein sequence ID" value="BAL58108.1"/>
    <property type="molecule type" value="Genomic_DNA"/>
</dbReference>
<organism evidence="2">
    <name type="scientific">uncultured prokaryote</name>
    <dbReference type="NCBI Taxonomy" id="198431"/>
    <lineage>
        <taxon>unclassified sequences</taxon>
        <taxon>environmental samples</taxon>
    </lineage>
</organism>
<dbReference type="InterPro" id="IPR022742">
    <property type="entry name" value="Hydrolase_4"/>
</dbReference>
<name>H5SPM2_9ZZZZ</name>
<gene>
    <name evidence="2" type="ORF">HGMM_F54D01C35</name>
</gene>
<dbReference type="InterPro" id="IPR029058">
    <property type="entry name" value="AB_hydrolase_fold"/>
</dbReference>
<keyword evidence="2" id="KW-0378">Hydrolase</keyword>
<dbReference type="AlphaFoldDB" id="H5SPM2"/>
<feature type="domain" description="Serine aminopeptidase S33" evidence="1">
    <location>
        <begin position="123"/>
        <end position="179"/>
    </location>
</feature>
<evidence type="ECO:0000259" key="1">
    <source>
        <dbReference type="Pfam" id="PF12146"/>
    </source>
</evidence>
<reference evidence="2" key="2">
    <citation type="journal article" date="2012" name="PLoS ONE">
        <title>A Deeply Branching Thermophilic Bacterium with an Ancient Acetyl-CoA Pathway Dominates a Subsurface Ecosystem.</title>
        <authorList>
            <person name="Takami H."/>
            <person name="Noguchi H."/>
            <person name="Takaki Y."/>
            <person name="Uchiyama I."/>
            <person name="Toyoda A."/>
            <person name="Nishi S."/>
            <person name="Chee G.-J."/>
            <person name="Arai W."/>
            <person name="Nunoura T."/>
            <person name="Itoh T."/>
            <person name="Hattori M."/>
            <person name="Takai K."/>
        </authorList>
    </citation>
    <scope>NUCLEOTIDE SEQUENCE</scope>
</reference>
<dbReference type="PANTHER" id="PTHR12277">
    <property type="entry name" value="ALPHA/BETA HYDROLASE DOMAIN-CONTAINING PROTEIN"/>
    <property type="match status" value="1"/>
</dbReference>
<protein>
    <submittedName>
        <fullName evidence="2">Alpha/beta fold family hydrolase N</fullName>
    </submittedName>
</protein>
<reference evidence="2" key="1">
    <citation type="journal article" date="2005" name="Environ. Microbiol.">
        <title>Genetic and functional properties of uncultivated thermophilic crenarchaeotes from a subsurface gold mine as revealed by analysis of genome fragments.</title>
        <authorList>
            <person name="Nunoura T."/>
            <person name="Hirayama H."/>
            <person name="Takami H."/>
            <person name="Oida H."/>
            <person name="Nishi S."/>
            <person name="Shimamura S."/>
            <person name="Suzuki Y."/>
            <person name="Inagaki F."/>
            <person name="Takai K."/>
            <person name="Nealson K.H."/>
            <person name="Horikoshi K."/>
        </authorList>
    </citation>
    <scope>NUCLEOTIDE SEQUENCE</scope>
</reference>
<sequence length="204" mass="21773">MLLFHGNGEVIADYDGLAPAFSELGVDLAVVDYRGYGASTGSPTFGSLVRDAHAVWEAWASSLEAAGWRGPRFVYGRSLGGYPAVELAASYGEQLAGLVLESSAANLGRMVRRLVGEPTGALAELVHAHERRLAAIRVPALVIHGERDEIVPLEAAVDLFERLPSPEKELVVVPGAGHNDLLWVGAEQYFAALGRFVRKAGQGR</sequence>
<feature type="domain" description="Serine aminopeptidase S33" evidence="1">
    <location>
        <begin position="2"/>
        <end position="110"/>
    </location>
</feature>
<dbReference type="Gene3D" id="3.40.50.1820">
    <property type="entry name" value="alpha/beta hydrolase"/>
    <property type="match status" value="2"/>
</dbReference>